<keyword evidence="8" id="KW-1185">Reference proteome</keyword>
<keyword evidence="3" id="KW-0804">Transcription</keyword>
<dbReference type="InterPro" id="IPR036864">
    <property type="entry name" value="Zn2-C6_fun-type_DNA-bd_sf"/>
</dbReference>
<feature type="domain" description="Zn(2)-C6 fungal-type" evidence="6">
    <location>
        <begin position="7"/>
        <end position="35"/>
    </location>
</feature>
<name>A0ABR4IBX2_9EURO</name>
<dbReference type="Gene3D" id="4.10.240.10">
    <property type="entry name" value="Zn(2)-C6 fungal-type DNA-binding domain"/>
    <property type="match status" value="1"/>
</dbReference>
<dbReference type="EMBL" id="JBFXLU010000503">
    <property type="protein sequence ID" value="KAL2825247.1"/>
    <property type="molecule type" value="Genomic_DNA"/>
</dbReference>
<evidence type="ECO:0000256" key="4">
    <source>
        <dbReference type="ARBA" id="ARBA00023242"/>
    </source>
</evidence>
<evidence type="ECO:0000313" key="8">
    <source>
        <dbReference type="Proteomes" id="UP001610446"/>
    </source>
</evidence>
<reference evidence="7 8" key="1">
    <citation type="submission" date="2024-07" db="EMBL/GenBank/DDBJ databases">
        <title>Section-level genome sequencing and comparative genomics of Aspergillus sections Usti and Cavernicolus.</title>
        <authorList>
            <consortium name="Lawrence Berkeley National Laboratory"/>
            <person name="Nybo J.L."/>
            <person name="Vesth T.C."/>
            <person name="Theobald S."/>
            <person name="Frisvad J.C."/>
            <person name="Larsen T.O."/>
            <person name="Kjaerboelling I."/>
            <person name="Rothschild-Mancinelli K."/>
            <person name="Lyhne E.K."/>
            <person name="Kogle M.E."/>
            <person name="Barry K."/>
            <person name="Clum A."/>
            <person name="Na H."/>
            <person name="Ledsgaard L."/>
            <person name="Lin J."/>
            <person name="Lipzen A."/>
            <person name="Kuo A."/>
            <person name="Riley R."/>
            <person name="Mondo S."/>
            <person name="Labutti K."/>
            <person name="Haridas S."/>
            <person name="Pangalinan J."/>
            <person name="Salamov A.A."/>
            <person name="Simmons B.A."/>
            <person name="Magnuson J.K."/>
            <person name="Chen J."/>
            <person name="Drula E."/>
            <person name="Henrissat B."/>
            <person name="Wiebenga A."/>
            <person name="Lubbers R.J."/>
            <person name="Gomes A.C."/>
            <person name="Makela M.R."/>
            <person name="Stajich J."/>
            <person name="Grigoriev I.V."/>
            <person name="Mortensen U.H."/>
            <person name="De Vries R.P."/>
            <person name="Baker S.E."/>
            <person name="Andersen M.R."/>
        </authorList>
    </citation>
    <scope>NUCLEOTIDE SEQUENCE [LARGE SCALE GENOMIC DNA]</scope>
    <source>
        <strain evidence="7 8">CBS 123904</strain>
    </source>
</reference>
<evidence type="ECO:0000256" key="2">
    <source>
        <dbReference type="ARBA" id="ARBA00023125"/>
    </source>
</evidence>
<dbReference type="InterPro" id="IPR001138">
    <property type="entry name" value="Zn2Cys6_DnaBD"/>
</dbReference>
<evidence type="ECO:0000256" key="1">
    <source>
        <dbReference type="ARBA" id="ARBA00023015"/>
    </source>
</evidence>
<evidence type="ECO:0000313" key="7">
    <source>
        <dbReference type="EMBL" id="KAL2825247.1"/>
    </source>
</evidence>
<dbReference type="CDD" id="cd00067">
    <property type="entry name" value="GAL4"/>
    <property type="match status" value="1"/>
</dbReference>
<dbReference type="PROSITE" id="PS50048">
    <property type="entry name" value="ZN2_CY6_FUNGAL_2"/>
    <property type="match status" value="1"/>
</dbReference>
<organism evidence="7 8">
    <name type="scientific">Aspergillus pseudoustus</name>
    <dbReference type="NCBI Taxonomy" id="1810923"/>
    <lineage>
        <taxon>Eukaryota</taxon>
        <taxon>Fungi</taxon>
        <taxon>Dikarya</taxon>
        <taxon>Ascomycota</taxon>
        <taxon>Pezizomycotina</taxon>
        <taxon>Eurotiomycetes</taxon>
        <taxon>Eurotiomycetidae</taxon>
        <taxon>Eurotiales</taxon>
        <taxon>Aspergillaceae</taxon>
        <taxon>Aspergillus</taxon>
        <taxon>Aspergillus subgen. Nidulantes</taxon>
    </lineage>
</organism>
<dbReference type="Proteomes" id="UP001610446">
    <property type="component" value="Unassembled WGS sequence"/>
</dbReference>
<comment type="caution">
    <text evidence="7">The sequence shown here is derived from an EMBL/GenBank/DDBJ whole genome shotgun (WGS) entry which is preliminary data.</text>
</comment>
<keyword evidence="2" id="KW-0238">DNA-binding</keyword>
<evidence type="ECO:0000256" key="5">
    <source>
        <dbReference type="SAM" id="MobiDB-lite"/>
    </source>
</evidence>
<accession>A0ABR4IBX2</accession>
<dbReference type="PANTHER" id="PTHR38111:SF5">
    <property type="entry name" value="TRANSCRIPTION FACTOR DOMAIN-CONTAINING PROTEIN"/>
    <property type="match status" value="1"/>
</dbReference>
<sequence>MVLRSTGCLLCVKRRVKCDERFPKCMRCERYGKPCPGYERGFKFVTAKPYRSQRRQKSVVSTGGQNGAATASGYGSDTEHESTGIRAVKRLSPEPGDLNVTQCLNNLTDEISQPFPISSGYVISRWFLLFPSIYGRNRTLDSAMKAFVAHHIGNVTLSKQAIQYARTAYGEALSRLRKSLNCPSECLSSEIYCSVLLLCLYELFADVDRGDVWMSHARALSQLTEARGPSRYQTELDNTLLKASRGLIVMYSLFGGTECILVSDEWHNVMKQQCNPSLSAGLDSLVEEFFTYFTLSPSLVHQLYSLKEADFTDTTTLLRLSEMLKTTLELQEKLDLWYDRFCQATPAPYEVLSSTGDTVYPAVLWYSDVNSATIYCSYYSYMVLIHEILKTCGYPGEQEALVAYFRDKICKSVEYTAQGLLGPYRMGFALRVAWEVADTVTKEWIRGCLRTFSEFYSVMREENY</sequence>
<dbReference type="Pfam" id="PF00172">
    <property type="entry name" value="Zn_clus"/>
    <property type="match status" value="1"/>
</dbReference>
<protein>
    <recommendedName>
        <fullName evidence="6">Zn(2)-C6 fungal-type domain-containing protein</fullName>
    </recommendedName>
</protein>
<dbReference type="SMART" id="SM00066">
    <property type="entry name" value="GAL4"/>
    <property type="match status" value="1"/>
</dbReference>
<keyword evidence="1" id="KW-0805">Transcription regulation</keyword>
<dbReference type="InterPro" id="IPR053178">
    <property type="entry name" value="Osmoadaptation_assoc"/>
</dbReference>
<feature type="region of interest" description="Disordered" evidence="5">
    <location>
        <begin position="53"/>
        <end position="83"/>
    </location>
</feature>
<dbReference type="SUPFAM" id="SSF57701">
    <property type="entry name" value="Zn2/Cys6 DNA-binding domain"/>
    <property type="match status" value="1"/>
</dbReference>
<gene>
    <name evidence="7" type="ORF">BJY01DRAFT_160316</name>
</gene>
<feature type="compositionally biased region" description="Polar residues" evidence="5">
    <location>
        <begin position="58"/>
        <end position="75"/>
    </location>
</feature>
<dbReference type="PANTHER" id="PTHR38111">
    <property type="entry name" value="ZN(2)-C6 FUNGAL-TYPE DOMAIN-CONTAINING PROTEIN-RELATED"/>
    <property type="match status" value="1"/>
</dbReference>
<evidence type="ECO:0000256" key="3">
    <source>
        <dbReference type="ARBA" id="ARBA00023163"/>
    </source>
</evidence>
<proteinExistence type="predicted"/>
<keyword evidence="4" id="KW-0539">Nucleus</keyword>
<evidence type="ECO:0000259" key="6">
    <source>
        <dbReference type="PROSITE" id="PS50048"/>
    </source>
</evidence>